<gene>
    <name evidence="3" type="ORF">EFB08_14235</name>
</gene>
<evidence type="ECO:0000313" key="3">
    <source>
        <dbReference type="EMBL" id="RNI25987.1"/>
    </source>
</evidence>
<organism evidence="3 4">
    <name type="scientific">Rufibacter latericius</name>
    <dbReference type="NCBI Taxonomy" id="2487040"/>
    <lineage>
        <taxon>Bacteria</taxon>
        <taxon>Pseudomonadati</taxon>
        <taxon>Bacteroidota</taxon>
        <taxon>Cytophagia</taxon>
        <taxon>Cytophagales</taxon>
        <taxon>Hymenobacteraceae</taxon>
        <taxon>Rufibacter</taxon>
    </lineage>
</organism>
<feature type="domain" description="Outer membrane protein beta-barrel" evidence="2">
    <location>
        <begin position="41"/>
        <end position="183"/>
    </location>
</feature>
<sequence length="211" mass="23139">MKKLCLLLISVLFFEAAQAQERVLNRGVINHNEESGGGERTNSGFGVKGGVLFSALQGDGKDALDNLKSSTNWHAGFYSQFSVSRVFSIQPEALYTRREVNAADSKRQFDYIDVPVLGVLSLTDNISIHAGPQVGVMLTAKENDKEIDKEGLNSFDYGAAAGIEAKVFIFRLGGRYYRSLEDIGKFDEANANRALNDIRAGNFQIYLGVGF</sequence>
<keyword evidence="4" id="KW-1185">Reference proteome</keyword>
<reference evidence="3 4" key="1">
    <citation type="submission" date="2018-11" db="EMBL/GenBank/DDBJ databases">
        <title>Rufibacter latericius sp. nov., isolated from water in Baiyang Lake.</title>
        <authorList>
            <person name="Yang Y."/>
        </authorList>
    </citation>
    <scope>NUCLEOTIDE SEQUENCE [LARGE SCALE GENOMIC DNA]</scope>
    <source>
        <strain evidence="3 4">R-22-1c-1</strain>
    </source>
</reference>
<accession>A0A3M9MLA2</accession>
<keyword evidence="1" id="KW-0732">Signal</keyword>
<dbReference type="Pfam" id="PF13568">
    <property type="entry name" value="OMP_b-brl_2"/>
    <property type="match status" value="1"/>
</dbReference>
<dbReference type="AlphaFoldDB" id="A0A3M9MLA2"/>
<proteinExistence type="predicted"/>
<feature type="chain" id="PRO_5018247148" evidence="1">
    <location>
        <begin position="20"/>
        <end position="211"/>
    </location>
</feature>
<evidence type="ECO:0000313" key="4">
    <source>
        <dbReference type="Proteomes" id="UP000272117"/>
    </source>
</evidence>
<protein>
    <submittedName>
        <fullName evidence="3">PorT family protein</fullName>
    </submittedName>
</protein>
<evidence type="ECO:0000256" key="1">
    <source>
        <dbReference type="SAM" id="SignalP"/>
    </source>
</evidence>
<evidence type="ECO:0000259" key="2">
    <source>
        <dbReference type="Pfam" id="PF13568"/>
    </source>
</evidence>
<comment type="caution">
    <text evidence="3">The sequence shown here is derived from an EMBL/GenBank/DDBJ whole genome shotgun (WGS) entry which is preliminary data.</text>
</comment>
<dbReference type="RefSeq" id="WP_123127609.1">
    <property type="nucleotide sequence ID" value="NZ_RJJD01000008.1"/>
</dbReference>
<dbReference type="EMBL" id="RJJD01000008">
    <property type="protein sequence ID" value="RNI25987.1"/>
    <property type="molecule type" value="Genomic_DNA"/>
</dbReference>
<dbReference type="InterPro" id="IPR025665">
    <property type="entry name" value="Beta-barrel_OMP_2"/>
</dbReference>
<dbReference type="Proteomes" id="UP000272117">
    <property type="component" value="Unassembled WGS sequence"/>
</dbReference>
<feature type="signal peptide" evidence="1">
    <location>
        <begin position="1"/>
        <end position="19"/>
    </location>
</feature>
<dbReference type="OrthoDB" id="947434at2"/>
<name>A0A3M9MLA2_9BACT</name>